<feature type="region of interest" description="Disordered" evidence="1">
    <location>
        <begin position="84"/>
        <end position="125"/>
    </location>
</feature>
<name>A0A9X3S722_9ACTN</name>
<dbReference type="RefSeq" id="WP_270044907.1">
    <property type="nucleotide sequence ID" value="NZ_JAPDOD010000050.1"/>
</dbReference>
<reference evidence="2" key="1">
    <citation type="submission" date="2022-10" db="EMBL/GenBank/DDBJ databases">
        <title>The WGS of Solirubrobacter ginsenosidimutans DSM 21036.</title>
        <authorList>
            <person name="Jiang Z."/>
        </authorList>
    </citation>
    <scope>NUCLEOTIDE SEQUENCE</scope>
    <source>
        <strain evidence="2">DSM 21036</strain>
    </source>
</reference>
<keyword evidence="3" id="KW-1185">Reference proteome</keyword>
<evidence type="ECO:0008006" key="4">
    <source>
        <dbReference type="Google" id="ProtNLM"/>
    </source>
</evidence>
<evidence type="ECO:0000313" key="3">
    <source>
        <dbReference type="Proteomes" id="UP001149140"/>
    </source>
</evidence>
<accession>A0A9X3S722</accession>
<gene>
    <name evidence="2" type="ORF">OM076_35595</name>
</gene>
<dbReference type="EMBL" id="JAPDOD010000050">
    <property type="protein sequence ID" value="MDA0165646.1"/>
    <property type="molecule type" value="Genomic_DNA"/>
</dbReference>
<dbReference type="Gene3D" id="1.20.5.320">
    <property type="entry name" value="6-Phosphogluconate Dehydrogenase, domain 3"/>
    <property type="match status" value="1"/>
</dbReference>
<sequence>MIHRFTGHLRGNAVGYLALFIALGGSSYAAVRLTPGSVKSAAIAKRAVTHAKLARNSVTSANVAKGTLTPSDFKAGTFLQGLKGDSGDSGGEGSDGLDGLSGFKGDAGDAGPQGPQGPAGKDGNGAIAAKIRLGNTVTAPHGSSTSVPLSGGSWTQSAGQINLLAGTVTLAVPSSCTGSFGNSLVISVDGQANTFALAPIVPAGTTVTMPIVVGTMSETDGDTQHTMTASFANSCTKGGEDYAVNGAKLDVIAFG</sequence>
<feature type="compositionally biased region" description="Low complexity" evidence="1">
    <location>
        <begin position="109"/>
        <end position="121"/>
    </location>
</feature>
<evidence type="ECO:0000256" key="1">
    <source>
        <dbReference type="SAM" id="MobiDB-lite"/>
    </source>
</evidence>
<feature type="compositionally biased region" description="Gly residues" evidence="1">
    <location>
        <begin position="87"/>
        <end position="96"/>
    </location>
</feature>
<proteinExistence type="predicted"/>
<dbReference type="Proteomes" id="UP001149140">
    <property type="component" value="Unassembled WGS sequence"/>
</dbReference>
<protein>
    <recommendedName>
        <fullName evidence="4">Collagen-like protein</fullName>
    </recommendedName>
</protein>
<comment type="caution">
    <text evidence="2">The sequence shown here is derived from an EMBL/GenBank/DDBJ whole genome shotgun (WGS) entry which is preliminary data.</text>
</comment>
<dbReference type="InterPro" id="IPR008160">
    <property type="entry name" value="Collagen"/>
</dbReference>
<evidence type="ECO:0000313" key="2">
    <source>
        <dbReference type="EMBL" id="MDA0165646.1"/>
    </source>
</evidence>
<organism evidence="2 3">
    <name type="scientific">Solirubrobacter ginsenosidimutans</name>
    <dbReference type="NCBI Taxonomy" id="490573"/>
    <lineage>
        <taxon>Bacteria</taxon>
        <taxon>Bacillati</taxon>
        <taxon>Actinomycetota</taxon>
        <taxon>Thermoleophilia</taxon>
        <taxon>Solirubrobacterales</taxon>
        <taxon>Solirubrobacteraceae</taxon>
        <taxon>Solirubrobacter</taxon>
    </lineage>
</organism>
<dbReference type="AlphaFoldDB" id="A0A9X3S722"/>
<dbReference type="Pfam" id="PF01391">
    <property type="entry name" value="Collagen"/>
    <property type="match status" value="1"/>
</dbReference>